<name>A0A382FLN7_9ZZZZ</name>
<accession>A0A382FLN7</accession>
<sequence>MTGIINCTVHAERAFIRQQAGFLYVPS</sequence>
<protein>
    <submittedName>
        <fullName evidence="1">Uncharacterized protein</fullName>
    </submittedName>
</protein>
<organism evidence="1">
    <name type="scientific">marine metagenome</name>
    <dbReference type="NCBI Taxonomy" id="408172"/>
    <lineage>
        <taxon>unclassified sequences</taxon>
        <taxon>metagenomes</taxon>
        <taxon>ecological metagenomes</taxon>
    </lineage>
</organism>
<dbReference type="EMBL" id="UINC01050494">
    <property type="protein sequence ID" value="SVB63522.1"/>
    <property type="molecule type" value="Genomic_DNA"/>
</dbReference>
<reference evidence="1" key="1">
    <citation type="submission" date="2018-05" db="EMBL/GenBank/DDBJ databases">
        <authorList>
            <person name="Lanie J.A."/>
            <person name="Ng W.-L."/>
            <person name="Kazmierczak K.M."/>
            <person name="Andrzejewski T.M."/>
            <person name="Davidsen T.M."/>
            <person name="Wayne K.J."/>
            <person name="Tettelin H."/>
            <person name="Glass J.I."/>
            <person name="Rusch D."/>
            <person name="Podicherti R."/>
            <person name="Tsui H.-C.T."/>
            <person name="Winkler M.E."/>
        </authorList>
    </citation>
    <scope>NUCLEOTIDE SEQUENCE</scope>
</reference>
<gene>
    <name evidence="1" type="ORF">METZ01_LOCUS216376</name>
</gene>
<proteinExistence type="predicted"/>
<dbReference type="AlphaFoldDB" id="A0A382FLN7"/>
<evidence type="ECO:0000313" key="1">
    <source>
        <dbReference type="EMBL" id="SVB63522.1"/>
    </source>
</evidence>